<evidence type="ECO:0000256" key="1">
    <source>
        <dbReference type="SAM" id="Phobius"/>
    </source>
</evidence>
<protein>
    <recommendedName>
        <fullName evidence="4">Sulphur transport domain-containing protein</fullName>
    </recommendedName>
</protein>
<organism evidence="2 3">
    <name type="scientific">Arcanobacterium wilhelmae</name>
    <dbReference type="NCBI Taxonomy" id="1803177"/>
    <lineage>
        <taxon>Bacteria</taxon>
        <taxon>Bacillati</taxon>
        <taxon>Actinomycetota</taxon>
        <taxon>Actinomycetes</taxon>
        <taxon>Actinomycetales</taxon>
        <taxon>Actinomycetaceae</taxon>
        <taxon>Arcanobacterium</taxon>
    </lineage>
</organism>
<name>A0ABT9NC18_9ACTO</name>
<proteinExistence type="predicted"/>
<keyword evidence="1" id="KW-1133">Transmembrane helix</keyword>
<reference evidence="2 3" key="1">
    <citation type="submission" date="2023-07" db="EMBL/GenBank/DDBJ databases">
        <title>Sequencing the genomes of 1000 actinobacteria strains.</title>
        <authorList>
            <person name="Klenk H.-P."/>
        </authorList>
    </citation>
    <scope>NUCLEOTIDE SEQUENCE [LARGE SCALE GENOMIC DNA]</scope>
    <source>
        <strain evidence="2 3">DSM 102162</strain>
    </source>
</reference>
<dbReference type="RefSeq" id="WP_278059121.1">
    <property type="nucleotide sequence ID" value="NZ_CP121247.1"/>
</dbReference>
<feature type="transmembrane region" description="Helical" evidence="1">
    <location>
        <begin position="125"/>
        <end position="146"/>
    </location>
</feature>
<keyword evidence="1" id="KW-0812">Transmembrane</keyword>
<evidence type="ECO:0000313" key="2">
    <source>
        <dbReference type="EMBL" id="MDP9801263.1"/>
    </source>
</evidence>
<dbReference type="Proteomes" id="UP001235966">
    <property type="component" value="Unassembled WGS sequence"/>
</dbReference>
<evidence type="ECO:0000313" key="3">
    <source>
        <dbReference type="Proteomes" id="UP001235966"/>
    </source>
</evidence>
<sequence>MHHFSFAWVGIKSWSARAWLVAAAGALGTALLIGFATVLIPNSVFGRDIAPVAWNYPVWIATAVLTGLLLGTYVGTPAGDVGAQPSTDRGSLGLLGTALGWFAVGCPVCNKIALLALGYSGAISYFAPLQPLLAVAALGLLVYALIRRLSGQVACTVAIPSVRE</sequence>
<comment type="caution">
    <text evidence="2">The sequence shown here is derived from an EMBL/GenBank/DDBJ whole genome shotgun (WGS) entry which is preliminary data.</text>
</comment>
<keyword evidence="3" id="KW-1185">Reference proteome</keyword>
<accession>A0ABT9NC18</accession>
<feature type="transmembrane region" description="Helical" evidence="1">
    <location>
        <begin position="94"/>
        <end position="119"/>
    </location>
</feature>
<keyword evidence="1" id="KW-0472">Membrane</keyword>
<dbReference type="EMBL" id="JAUSQW010000001">
    <property type="protein sequence ID" value="MDP9801263.1"/>
    <property type="molecule type" value="Genomic_DNA"/>
</dbReference>
<gene>
    <name evidence="2" type="ORF">J2S49_001339</name>
</gene>
<feature type="transmembrane region" description="Helical" evidence="1">
    <location>
        <begin position="56"/>
        <end position="74"/>
    </location>
</feature>
<evidence type="ECO:0008006" key="4">
    <source>
        <dbReference type="Google" id="ProtNLM"/>
    </source>
</evidence>